<dbReference type="AlphaFoldDB" id="A0A6M3ITL0"/>
<protein>
    <submittedName>
        <fullName evidence="1">Putative tail protein</fullName>
    </submittedName>
</protein>
<name>A0A6M3ITL0_9ZZZZ</name>
<accession>A0A6M3ITL0</accession>
<reference evidence="1" key="1">
    <citation type="submission" date="2020-03" db="EMBL/GenBank/DDBJ databases">
        <title>The deep terrestrial virosphere.</title>
        <authorList>
            <person name="Holmfeldt K."/>
            <person name="Nilsson E."/>
            <person name="Simone D."/>
            <person name="Lopez-Fernandez M."/>
            <person name="Wu X."/>
            <person name="de Brujin I."/>
            <person name="Lundin D."/>
            <person name="Andersson A."/>
            <person name="Bertilsson S."/>
            <person name="Dopson M."/>
        </authorList>
    </citation>
    <scope>NUCLEOTIDE SEQUENCE</scope>
    <source>
        <strain evidence="1">MM415B01123</strain>
    </source>
</reference>
<proteinExistence type="predicted"/>
<sequence length="168" mass="19501">MYLNFRVAGEMQLQRKFLGIADKIKDFREAFARIASDFYDGQKATFEAEGAFDGKKKWKKLNKDYKRWKESKGFDSNILVLEGTLKRAATEPNEKGSVFNIQKTKLEFGVNLPVNGWNLAMLHQTGTLHQNGTTKMPARKVIELSQKQKLRWVRIFRDWVQEITKARG</sequence>
<dbReference type="Pfam" id="PF05069">
    <property type="entry name" value="Phage_tail_S"/>
    <property type="match status" value="1"/>
</dbReference>
<dbReference type="InterPro" id="IPR006522">
    <property type="entry name" value="Phage_virion_morphogenesis"/>
</dbReference>
<evidence type="ECO:0000313" key="1">
    <source>
        <dbReference type="EMBL" id="QJA60375.1"/>
    </source>
</evidence>
<dbReference type="EMBL" id="MT141406">
    <property type="protein sequence ID" value="QJA60375.1"/>
    <property type="molecule type" value="Genomic_DNA"/>
</dbReference>
<gene>
    <name evidence="1" type="ORF">MM415B01123_0017</name>
</gene>
<organism evidence="1">
    <name type="scientific">viral metagenome</name>
    <dbReference type="NCBI Taxonomy" id="1070528"/>
    <lineage>
        <taxon>unclassified sequences</taxon>
        <taxon>metagenomes</taxon>
        <taxon>organismal metagenomes</taxon>
    </lineage>
</organism>